<gene>
    <name evidence="2" type="ORF">I350_06870</name>
</gene>
<evidence type="ECO:0000256" key="1">
    <source>
        <dbReference type="SAM" id="MobiDB-lite"/>
    </source>
</evidence>
<dbReference type="EMBL" id="MEKH01000011">
    <property type="protein sequence ID" value="ODO00241.1"/>
    <property type="molecule type" value="Genomic_DNA"/>
</dbReference>
<feature type="region of interest" description="Disordered" evidence="1">
    <location>
        <begin position="36"/>
        <end position="56"/>
    </location>
</feature>
<reference evidence="2 3" key="1">
    <citation type="submission" date="2016-06" db="EMBL/GenBank/DDBJ databases">
        <title>Evolution of pathogenesis and genome organization in the Tremellales.</title>
        <authorList>
            <person name="Cuomo C."/>
            <person name="Litvintseva A."/>
            <person name="Heitman J."/>
            <person name="Chen Y."/>
            <person name="Sun S."/>
            <person name="Springer D."/>
            <person name="Dromer F."/>
            <person name="Young S."/>
            <person name="Zeng Q."/>
            <person name="Chapman S."/>
            <person name="Gujja S."/>
            <person name="Saif S."/>
            <person name="Birren B."/>
        </authorList>
    </citation>
    <scope>NUCLEOTIDE SEQUENCE [LARGE SCALE GENOMIC DNA]</scope>
    <source>
        <strain evidence="2 3">CBS 6273</strain>
    </source>
</reference>
<protein>
    <submittedName>
        <fullName evidence="2">Uncharacterized protein</fullName>
    </submittedName>
</protein>
<proteinExistence type="predicted"/>
<name>A0A1E3JH72_9TREE</name>
<comment type="caution">
    <text evidence="2">The sequence shown here is derived from an EMBL/GenBank/DDBJ whole genome shotgun (WGS) entry which is preliminary data.</text>
</comment>
<dbReference type="AlphaFoldDB" id="A0A1E3JH72"/>
<organism evidence="2 3">
    <name type="scientific">Cryptococcus amylolentus CBS 6273</name>
    <dbReference type="NCBI Taxonomy" id="1296118"/>
    <lineage>
        <taxon>Eukaryota</taxon>
        <taxon>Fungi</taxon>
        <taxon>Dikarya</taxon>
        <taxon>Basidiomycota</taxon>
        <taxon>Agaricomycotina</taxon>
        <taxon>Tremellomycetes</taxon>
        <taxon>Tremellales</taxon>
        <taxon>Cryptococcaceae</taxon>
        <taxon>Cryptococcus</taxon>
    </lineage>
</organism>
<evidence type="ECO:0000313" key="2">
    <source>
        <dbReference type="EMBL" id="ODO00241.1"/>
    </source>
</evidence>
<evidence type="ECO:0000313" key="3">
    <source>
        <dbReference type="Proteomes" id="UP000095149"/>
    </source>
</evidence>
<accession>A0A1E3JH72</accession>
<sequence>MSFSFETLHNTSSKDFLYILFGSDYKSDTSLPTTIAPSAVFNQPPPPPPGTGQYASHQGPRFALLAVETRRDRGCQYIFFDPLCKGRQTYFKQWDKPRTPCEDAAIKAMWAERLHPNSPRPATPQMLSLWLQGRF</sequence>
<dbReference type="Proteomes" id="UP000095149">
    <property type="component" value="Unassembled WGS sequence"/>
</dbReference>